<gene>
    <name evidence="9" type="primary">RP-L19e</name>
    <name evidence="9" type="synonym">RPL19</name>
    <name evidence="6" type="synonym">rpl19e</name>
</gene>
<dbReference type="InterPro" id="IPR057259">
    <property type="entry name" value="Ribosomal_L19e"/>
</dbReference>
<dbReference type="Gene3D" id="1.10.1200.240">
    <property type="match status" value="1"/>
</dbReference>
<dbReference type="InterPro" id="IPR033936">
    <property type="entry name" value="Ribosomal_eL19_arc"/>
</dbReference>
<evidence type="ECO:0000313" key="9">
    <source>
        <dbReference type="EMBL" id="AIE91188.1"/>
    </source>
</evidence>
<dbReference type="GO" id="GO:0022625">
    <property type="term" value="C:cytosolic large ribosomal subunit"/>
    <property type="evidence" value="ECO:0007669"/>
    <property type="project" value="InterPro"/>
</dbReference>
<proteinExistence type="inferred from homology"/>
<keyword evidence="2 6" id="KW-0699">rRNA-binding</keyword>
<dbReference type="GO" id="GO:0070180">
    <property type="term" value="F:large ribosomal subunit rRNA binding"/>
    <property type="evidence" value="ECO:0007669"/>
    <property type="project" value="UniProtKB-UniRule"/>
</dbReference>
<dbReference type="InterPro" id="IPR000196">
    <property type="entry name" value="Ribosomal_eL19_dom"/>
</dbReference>
<protein>
    <recommendedName>
        <fullName evidence="6">Large ribosomal subunit protein eL19</fullName>
    </recommendedName>
</protein>
<dbReference type="InterPro" id="IPR035970">
    <property type="entry name" value="60S_ribosomal_eL19_sf"/>
</dbReference>
<sequence>MMITNQKRMAAQILSRKEGRQVGVHRVWIHPDYLDEVSSAVQKDDIRELIEEGLIRAKPIKGTSRVRARKAAAQRSKGRRKGHGSRKGSANSRNPKKKRWMSLIRAQRRELKELRSSETLTPSQYRYYYRKSKGGSYRSIAHMRSNMELDEISLGGDE</sequence>
<dbReference type="GO" id="GO:0003735">
    <property type="term" value="F:structural constituent of ribosome"/>
    <property type="evidence" value="ECO:0007669"/>
    <property type="project" value="InterPro"/>
</dbReference>
<evidence type="ECO:0000256" key="5">
    <source>
        <dbReference type="ARBA" id="ARBA00023274"/>
    </source>
</evidence>
<keyword evidence="5 6" id="KW-0687">Ribonucleoprotein</keyword>
<comment type="similarity">
    <text evidence="1 6">Belongs to the eukaryotic ribosomal protein eL19 family.</text>
</comment>
<feature type="compositionally biased region" description="Basic residues" evidence="7">
    <location>
        <begin position="64"/>
        <end position="86"/>
    </location>
</feature>
<evidence type="ECO:0000256" key="6">
    <source>
        <dbReference type="HAMAP-Rule" id="MF_01475"/>
    </source>
</evidence>
<keyword evidence="3 6" id="KW-0694">RNA-binding</keyword>
<dbReference type="Pfam" id="PF25476">
    <property type="entry name" value="Ribosomal_L19e_C"/>
    <property type="match status" value="1"/>
</dbReference>
<dbReference type="AlphaFoldDB" id="A0A075FJ13"/>
<dbReference type="EMBL" id="KF900330">
    <property type="protein sequence ID" value="AIE91188.1"/>
    <property type="molecule type" value="Genomic_DNA"/>
</dbReference>
<dbReference type="InterPro" id="IPR057260">
    <property type="entry name" value="Ribosomal_L19e_C"/>
</dbReference>
<comment type="subunit">
    <text evidence="6">Part of the 50S ribosomal subunit.</text>
</comment>
<accession>A0A075FJ13</accession>
<dbReference type="InterPro" id="IPR015972">
    <property type="entry name" value="Ribosomal_eL19_dom1"/>
</dbReference>
<feature type="domain" description="Large ribosomal subunit protein eL19" evidence="8">
    <location>
        <begin position="2"/>
        <end position="151"/>
    </location>
</feature>
<evidence type="ECO:0000256" key="4">
    <source>
        <dbReference type="ARBA" id="ARBA00022980"/>
    </source>
</evidence>
<evidence type="ECO:0000256" key="1">
    <source>
        <dbReference type="ARBA" id="ARBA00011082"/>
    </source>
</evidence>
<evidence type="ECO:0000256" key="7">
    <source>
        <dbReference type="SAM" id="MobiDB-lite"/>
    </source>
</evidence>
<dbReference type="HAMAP" id="MF_01475">
    <property type="entry name" value="Ribosomal_eL19"/>
    <property type="match status" value="1"/>
</dbReference>
<dbReference type="InterPro" id="IPR039547">
    <property type="entry name" value="Ribosomal_eL19"/>
</dbReference>
<dbReference type="Pfam" id="PF01280">
    <property type="entry name" value="Ribosomal_L19e"/>
    <property type="match status" value="1"/>
</dbReference>
<organism evidence="9">
    <name type="scientific">uncultured marine group II/III euryarchaeote AD1000_108_D01</name>
    <dbReference type="NCBI Taxonomy" id="1457716"/>
    <lineage>
        <taxon>Archaea</taxon>
        <taxon>Methanobacteriati</taxon>
        <taxon>Methanobacteriota</taxon>
        <taxon>environmental samples</taxon>
    </lineage>
</organism>
<dbReference type="PANTHER" id="PTHR10722">
    <property type="entry name" value="60S RIBOSOMAL PROTEIN L19"/>
    <property type="match status" value="1"/>
</dbReference>
<dbReference type="SMART" id="SM01416">
    <property type="entry name" value="Ribosomal_L19e"/>
    <property type="match status" value="1"/>
</dbReference>
<dbReference type="SUPFAM" id="SSF48140">
    <property type="entry name" value="Ribosomal protein L19 (L19e)"/>
    <property type="match status" value="1"/>
</dbReference>
<dbReference type="Gene3D" id="1.10.1650.10">
    <property type="match status" value="1"/>
</dbReference>
<dbReference type="NCBIfam" id="NF006343">
    <property type="entry name" value="PRK08570.1"/>
    <property type="match status" value="1"/>
</dbReference>
<dbReference type="CDD" id="cd01418">
    <property type="entry name" value="Ribosomal_L19e_A"/>
    <property type="match status" value="1"/>
</dbReference>
<comment type="function">
    <text evidence="6">Binds to the 23S rRNA.</text>
</comment>
<evidence type="ECO:0000259" key="8">
    <source>
        <dbReference type="SMART" id="SM01416"/>
    </source>
</evidence>
<feature type="region of interest" description="Disordered" evidence="7">
    <location>
        <begin position="61"/>
        <end position="100"/>
    </location>
</feature>
<keyword evidence="4 6" id="KW-0689">Ribosomal protein</keyword>
<evidence type="ECO:0000256" key="3">
    <source>
        <dbReference type="ARBA" id="ARBA00022884"/>
    </source>
</evidence>
<reference evidence="9" key="1">
    <citation type="journal article" date="2014" name="Genome Biol. Evol.">
        <title>Pangenome evidence for extensive interdomain horizontal transfer affecting lineage core and shell genes in uncultured planktonic thaumarchaeota and euryarchaeota.</title>
        <authorList>
            <person name="Deschamps P."/>
            <person name="Zivanovic Y."/>
            <person name="Moreira D."/>
            <person name="Rodriguez-Valera F."/>
            <person name="Lopez-Garcia P."/>
        </authorList>
    </citation>
    <scope>NUCLEOTIDE SEQUENCE</scope>
</reference>
<dbReference type="GO" id="GO:0006412">
    <property type="term" value="P:translation"/>
    <property type="evidence" value="ECO:0007669"/>
    <property type="project" value="UniProtKB-UniRule"/>
</dbReference>
<name>A0A075FJ13_9EURY</name>
<evidence type="ECO:0000256" key="2">
    <source>
        <dbReference type="ARBA" id="ARBA00022730"/>
    </source>
</evidence>